<evidence type="ECO:0000256" key="6">
    <source>
        <dbReference type="ARBA" id="ARBA00022989"/>
    </source>
</evidence>
<evidence type="ECO:0000256" key="5">
    <source>
        <dbReference type="ARBA" id="ARBA00022692"/>
    </source>
</evidence>
<dbReference type="EMBL" id="LGEM01000076">
    <property type="protein sequence ID" value="KUP96767.1"/>
    <property type="molecule type" value="Genomic_DNA"/>
</dbReference>
<dbReference type="PATRIC" id="fig|665004.4.peg.3350"/>
<dbReference type="GO" id="GO:0015385">
    <property type="term" value="F:sodium:proton antiporter activity"/>
    <property type="evidence" value="ECO:0007669"/>
    <property type="project" value="TreeGrafter"/>
</dbReference>
<evidence type="ECO:0000256" key="2">
    <source>
        <dbReference type="ARBA" id="ARBA00009212"/>
    </source>
</evidence>
<comment type="caution">
    <text evidence="9">The sequence shown here is derived from an EMBL/GenBank/DDBJ whole genome shotgun (WGS) entry which is preliminary data.</text>
</comment>
<dbReference type="InterPro" id="IPR007208">
    <property type="entry name" value="MrpF/PhaF-like"/>
</dbReference>
<protein>
    <recommendedName>
        <fullName evidence="11">Sodium:proton antiporter</fullName>
    </recommendedName>
</protein>
<feature type="transmembrane region" description="Helical" evidence="8">
    <location>
        <begin position="62"/>
        <end position="84"/>
    </location>
</feature>
<dbReference type="PANTHER" id="PTHR34702:SF1">
    <property type="entry name" value="NA(+)_H(+) ANTIPORTER SUBUNIT F"/>
    <property type="match status" value="1"/>
</dbReference>
<organism evidence="9 10">
    <name type="scientific">Thermobifida cellulosilytica TB100</name>
    <dbReference type="NCBI Taxonomy" id="665004"/>
    <lineage>
        <taxon>Bacteria</taxon>
        <taxon>Bacillati</taxon>
        <taxon>Actinomycetota</taxon>
        <taxon>Actinomycetes</taxon>
        <taxon>Streptosporangiales</taxon>
        <taxon>Nocardiopsidaceae</taxon>
        <taxon>Thermobifida</taxon>
    </lineage>
</organism>
<dbReference type="AlphaFoldDB" id="A0A147KHJ7"/>
<evidence type="ECO:0000313" key="10">
    <source>
        <dbReference type="Proteomes" id="UP000074382"/>
    </source>
</evidence>
<dbReference type="GO" id="GO:0005886">
    <property type="term" value="C:plasma membrane"/>
    <property type="evidence" value="ECO:0007669"/>
    <property type="project" value="UniProtKB-SubCell"/>
</dbReference>
<keyword evidence="5 8" id="KW-0812">Transmembrane</keyword>
<name>A0A147KHJ7_THECS</name>
<dbReference type="RefSeq" id="WP_068757855.1">
    <property type="nucleotide sequence ID" value="NZ_KQ950184.1"/>
</dbReference>
<dbReference type="Pfam" id="PF04066">
    <property type="entry name" value="MrpF_PhaF"/>
    <property type="match status" value="1"/>
</dbReference>
<evidence type="ECO:0000256" key="4">
    <source>
        <dbReference type="ARBA" id="ARBA00022475"/>
    </source>
</evidence>
<gene>
    <name evidence="9" type="ORF">AC529_10600</name>
</gene>
<comment type="subcellular location">
    <subcellularLocation>
        <location evidence="1">Cell membrane</location>
        <topology evidence="1">Multi-pass membrane protein</topology>
    </subcellularLocation>
</comment>
<sequence length="92" mass="9863">MTVLDYVYAATFTMLGVGVLFVLYRLVRGPSVLDRIVCLNTISVLVVSAIVVEAAVRGDTAYVGLMVTVALLGFVGTLTAARFAERRAHDRG</sequence>
<evidence type="ECO:0000256" key="7">
    <source>
        <dbReference type="ARBA" id="ARBA00023136"/>
    </source>
</evidence>
<keyword evidence="4" id="KW-1003">Cell membrane</keyword>
<keyword evidence="10" id="KW-1185">Reference proteome</keyword>
<dbReference type="OrthoDB" id="3733837at2"/>
<reference evidence="10" key="1">
    <citation type="journal article" date="2017" name="Acta Aliment.">
        <title>Plant polysaccharide degrading enzyme system of Thermpbifida cellulosilytica TB100 revealed by de novo genome project data.</title>
        <authorList>
            <person name="Toth A."/>
            <person name="Baka E."/>
            <person name="Luzics S."/>
            <person name="Bata-Vidacs I."/>
            <person name="Nagy I."/>
            <person name="Balint B."/>
            <person name="Herceg R."/>
            <person name="Olasz F."/>
            <person name="Wilk T."/>
            <person name="Nagy T."/>
            <person name="Kriszt B."/>
            <person name="Nagy I."/>
            <person name="Kukolya J."/>
        </authorList>
    </citation>
    <scope>NUCLEOTIDE SEQUENCE [LARGE SCALE GENOMIC DNA]</scope>
    <source>
        <strain evidence="10">TB100</strain>
    </source>
</reference>
<dbReference type="Proteomes" id="UP000074382">
    <property type="component" value="Unassembled WGS sequence"/>
</dbReference>
<evidence type="ECO:0000256" key="3">
    <source>
        <dbReference type="ARBA" id="ARBA00022448"/>
    </source>
</evidence>
<feature type="transmembrane region" description="Helical" evidence="8">
    <location>
        <begin position="36"/>
        <end position="56"/>
    </location>
</feature>
<keyword evidence="3" id="KW-0813">Transport</keyword>
<evidence type="ECO:0000256" key="1">
    <source>
        <dbReference type="ARBA" id="ARBA00004651"/>
    </source>
</evidence>
<comment type="similarity">
    <text evidence="2">Belongs to the CPA3 antiporters (TC 2.A.63) subunit F family.</text>
</comment>
<evidence type="ECO:0000313" key="9">
    <source>
        <dbReference type="EMBL" id="KUP96767.1"/>
    </source>
</evidence>
<evidence type="ECO:0008006" key="11">
    <source>
        <dbReference type="Google" id="ProtNLM"/>
    </source>
</evidence>
<dbReference type="PANTHER" id="PTHR34702">
    <property type="entry name" value="NA(+)/H(+) ANTIPORTER SUBUNIT F1"/>
    <property type="match status" value="1"/>
</dbReference>
<keyword evidence="7 8" id="KW-0472">Membrane</keyword>
<proteinExistence type="inferred from homology"/>
<dbReference type="STRING" id="665004.AC529_10600"/>
<keyword evidence="6 8" id="KW-1133">Transmembrane helix</keyword>
<evidence type="ECO:0000256" key="8">
    <source>
        <dbReference type="SAM" id="Phobius"/>
    </source>
</evidence>
<accession>A0A147KHJ7</accession>
<feature type="transmembrane region" description="Helical" evidence="8">
    <location>
        <begin position="6"/>
        <end position="24"/>
    </location>
</feature>